<evidence type="ECO:0000259" key="13">
    <source>
        <dbReference type="Pfam" id="PF00593"/>
    </source>
</evidence>
<sequence length="730" mass="80658">MAPASEASPPAANASLNPPPFQAQQERFIRRPGAETVVSVTQQDKGNQANLREVLEQTPSVYVTDRGENTLGTISMRGSDSSQTGPRSGRGVRGYMDGVPIGRIESGITQAFFDMKAIDYIEVYRGANSLRYGALATGGAINAVSKTGLTAPGVALSGSGGSYGNSFGQLEVGGAKGQFDYYGQVNQYRNDGYEFHSRSESTKASGNFGWRPNENIENRTYVSFSKSEQQLPTSVPLKQLDTYRRSGYDPTNASFPYNLRADYDYQRVVNKTVIRAGDTAFEIAPYFMASQFDHLPSPRAGIVDVKWQDSGISLRAERKTEIAGLPTELVAGFRPTYETAKYRDWQWAAGSAGNQKSKLVYDDSFRSWLTEGFSEAAIEIVPRVRLFAGAQAFWTNRIFRDEYSGPMVPSGGLLGPASSNGRRNYDREFSALNPKLGVNWEHTKDHFWFANISRSTEVPNSGDIFSLLGIEQAVNGLNNPAVQLNLTQDLRMQRAWTAETGIRGGWERFGYDITLYHMRLRDEILSQCALGLIPLNRLTPGQRAQMNGQFACSQSGSLVAYNADRTIHSGIETGFKTRPFVDVLTHRDHVFLNAIWNYTDFRFDNDPVFGSNRLPVLPTHQLFGELGYRHPSGFYASGNIRYVGERQVTFDGSGGDAFIVPAYALYGIKAGWKAPDNSWTLWFEGRNLTNVAYVGDFVPLLKSSDAASGTPSVYPGTGRAFYAGFTKRFN</sequence>
<dbReference type="SUPFAM" id="SSF56935">
    <property type="entry name" value="Porins"/>
    <property type="match status" value="1"/>
</dbReference>
<gene>
    <name evidence="15" type="ORF">LMTR13_23180</name>
</gene>
<dbReference type="GO" id="GO:0015344">
    <property type="term" value="F:siderophore uptake transmembrane transporter activity"/>
    <property type="evidence" value="ECO:0007669"/>
    <property type="project" value="TreeGrafter"/>
</dbReference>
<dbReference type="PANTHER" id="PTHR30069">
    <property type="entry name" value="TONB-DEPENDENT OUTER MEMBRANE RECEPTOR"/>
    <property type="match status" value="1"/>
</dbReference>
<proteinExistence type="inferred from homology"/>
<dbReference type="Gene3D" id="2.170.130.10">
    <property type="entry name" value="TonB-dependent receptor, plug domain"/>
    <property type="match status" value="1"/>
</dbReference>
<keyword evidence="2 10" id="KW-0813">Transport</keyword>
<comment type="subcellular location">
    <subcellularLocation>
        <location evidence="1 10">Cell outer membrane</location>
        <topology evidence="1 10">Multi-pass membrane protein</topology>
    </subcellularLocation>
</comment>
<dbReference type="STRING" id="1274631.LMTR13_23180"/>
<evidence type="ECO:0000313" key="15">
    <source>
        <dbReference type="EMBL" id="ANW02637.1"/>
    </source>
</evidence>
<feature type="region of interest" description="Disordered" evidence="12">
    <location>
        <begin position="1"/>
        <end position="26"/>
    </location>
</feature>
<keyword evidence="16" id="KW-1185">Reference proteome</keyword>
<keyword evidence="7 10" id="KW-0472">Membrane</keyword>
<evidence type="ECO:0000313" key="16">
    <source>
        <dbReference type="Proteomes" id="UP000092839"/>
    </source>
</evidence>
<keyword evidence="6 11" id="KW-0798">TonB box</keyword>
<name>A0A1B1UIX4_9BRAD</name>
<evidence type="ECO:0000256" key="1">
    <source>
        <dbReference type="ARBA" id="ARBA00004571"/>
    </source>
</evidence>
<evidence type="ECO:0000256" key="9">
    <source>
        <dbReference type="ARBA" id="ARBA00023237"/>
    </source>
</evidence>
<evidence type="ECO:0000256" key="2">
    <source>
        <dbReference type="ARBA" id="ARBA00022448"/>
    </source>
</evidence>
<accession>A0A1B1UIX4</accession>
<keyword evidence="5" id="KW-0732">Signal</keyword>
<protein>
    <submittedName>
        <fullName evidence="15">Ligand-gated channel</fullName>
    </submittedName>
</protein>
<dbReference type="EMBL" id="CP016428">
    <property type="protein sequence ID" value="ANW02637.1"/>
    <property type="molecule type" value="Genomic_DNA"/>
</dbReference>
<dbReference type="InterPro" id="IPR000531">
    <property type="entry name" value="Beta-barrel_TonB"/>
</dbReference>
<dbReference type="GO" id="GO:0009279">
    <property type="term" value="C:cell outer membrane"/>
    <property type="evidence" value="ECO:0007669"/>
    <property type="project" value="UniProtKB-SubCell"/>
</dbReference>
<reference evidence="15 16" key="1">
    <citation type="submission" date="2016-07" db="EMBL/GenBank/DDBJ databases">
        <title>Complete genome sequence of Bradyrhizobium icense LMTR 13T, a potential inoculant strain isolated from lima bean (Phaseolus lunatus) in Peru.</title>
        <authorList>
            <person name="Ormeno-Orrillo E."/>
            <person name="Duran D."/>
            <person name="Rogel M.A."/>
            <person name="Rey L."/>
            <person name="Imperial J."/>
            <person name="Ruiz-Argueso T."/>
            <person name="Martinez-Romero E."/>
        </authorList>
    </citation>
    <scope>NUCLEOTIDE SEQUENCE [LARGE SCALE GENOMIC DNA]</scope>
    <source>
        <strain evidence="15 16">LMTR 13</strain>
    </source>
</reference>
<feature type="compositionally biased region" description="Polar residues" evidence="12">
    <location>
        <begin position="71"/>
        <end position="86"/>
    </location>
</feature>
<evidence type="ECO:0000256" key="10">
    <source>
        <dbReference type="PROSITE-ProRule" id="PRU01360"/>
    </source>
</evidence>
<evidence type="ECO:0000259" key="14">
    <source>
        <dbReference type="Pfam" id="PF07715"/>
    </source>
</evidence>
<dbReference type="InterPro" id="IPR036942">
    <property type="entry name" value="Beta-barrel_TonB_sf"/>
</dbReference>
<dbReference type="KEGG" id="bic:LMTR13_23180"/>
<dbReference type="PANTHER" id="PTHR30069:SF29">
    <property type="entry name" value="HEMOGLOBIN AND HEMOGLOBIN-HAPTOGLOBIN-BINDING PROTEIN 1-RELATED"/>
    <property type="match status" value="1"/>
</dbReference>
<dbReference type="Pfam" id="PF00593">
    <property type="entry name" value="TonB_dep_Rec_b-barrel"/>
    <property type="match status" value="1"/>
</dbReference>
<evidence type="ECO:0000256" key="12">
    <source>
        <dbReference type="SAM" id="MobiDB-lite"/>
    </source>
</evidence>
<dbReference type="AlphaFoldDB" id="A0A1B1UIX4"/>
<dbReference type="Gene3D" id="2.40.170.20">
    <property type="entry name" value="TonB-dependent receptor, beta-barrel domain"/>
    <property type="match status" value="1"/>
</dbReference>
<feature type="region of interest" description="Disordered" evidence="12">
    <location>
        <begin position="71"/>
        <end position="93"/>
    </location>
</feature>
<evidence type="ECO:0000256" key="3">
    <source>
        <dbReference type="ARBA" id="ARBA00022452"/>
    </source>
</evidence>
<comment type="similarity">
    <text evidence="10 11">Belongs to the TonB-dependent receptor family.</text>
</comment>
<evidence type="ECO:0000256" key="8">
    <source>
        <dbReference type="ARBA" id="ARBA00023170"/>
    </source>
</evidence>
<dbReference type="RefSeq" id="WP_065729839.1">
    <property type="nucleotide sequence ID" value="NZ_CP016428.1"/>
</dbReference>
<dbReference type="InterPro" id="IPR012910">
    <property type="entry name" value="Plug_dom"/>
</dbReference>
<keyword evidence="9 10" id="KW-0998">Cell outer membrane</keyword>
<evidence type="ECO:0000256" key="7">
    <source>
        <dbReference type="ARBA" id="ARBA00023136"/>
    </source>
</evidence>
<evidence type="ECO:0000256" key="11">
    <source>
        <dbReference type="RuleBase" id="RU003357"/>
    </source>
</evidence>
<evidence type="ECO:0000256" key="5">
    <source>
        <dbReference type="ARBA" id="ARBA00022729"/>
    </source>
</evidence>
<keyword evidence="3 10" id="KW-1134">Transmembrane beta strand</keyword>
<evidence type="ECO:0000256" key="4">
    <source>
        <dbReference type="ARBA" id="ARBA00022692"/>
    </source>
</evidence>
<feature type="domain" description="TonB-dependent receptor-like beta-barrel" evidence="13">
    <location>
        <begin position="195"/>
        <end position="688"/>
    </location>
</feature>
<feature type="domain" description="TonB-dependent receptor plug" evidence="14">
    <location>
        <begin position="32"/>
        <end position="140"/>
    </location>
</feature>
<keyword evidence="8" id="KW-0675">Receptor</keyword>
<dbReference type="InterPro" id="IPR039426">
    <property type="entry name" value="TonB-dep_rcpt-like"/>
</dbReference>
<dbReference type="Pfam" id="PF07715">
    <property type="entry name" value="Plug"/>
    <property type="match status" value="1"/>
</dbReference>
<dbReference type="InterPro" id="IPR037066">
    <property type="entry name" value="Plug_dom_sf"/>
</dbReference>
<evidence type="ECO:0000256" key="6">
    <source>
        <dbReference type="ARBA" id="ARBA00023077"/>
    </source>
</evidence>
<keyword evidence="4 10" id="KW-0812">Transmembrane</keyword>
<feature type="compositionally biased region" description="Low complexity" evidence="12">
    <location>
        <begin position="1"/>
        <end position="16"/>
    </location>
</feature>
<dbReference type="PROSITE" id="PS52016">
    <property type="entry name" value="TONB_DEPENDENT_REC_3"/>
    <property type="match status" value="1"/>
</dbReference>
<dbReference type="GO" id="GO:0044718">
    <property type="term" value="P:siderophore transmembrane transport"/>
    <property type="evidence" value="ECO:0007669"/>
    <property type="project" value="TreeGrafter"/>
</dbReference>
<dbReference type="Proteomes" id="UP000092839">
    <property type="component" value="Chromosome"/>
</dbReference>
<organism evidence="15 16">
    <name type="scientific">Bradyrhizobium icense</name>
    <dbReference type="NCBI Taxonomy" id="1274631"/>
    <lineage>
        <taxon>Bacteria</taxon>
        <taxon>Pseudomonadati</taxon>
        <taxon>Pseudomonadota</taxon>
        <taxon>Alphaproteobacteria</taxon>
        <taxon>Hyphomicrobiales</taxon>
        <taxon>Nitrobacteraceae</taxon>
        <taxon>Bradyrhizobium</taxon>
    </lineage>
</organism>